<evidence type="ECO:0000313" key="3">
    <source>
        <dbReference type="Proteomes" id="UP001515641"/>
    </source>
</evidence>
<gene>
    <name evidence="2" type="ORF">HA052_04615</name>
</gene>
<keyword evidence="1" id="KW-1133">Transmembrane helix</keyword>
<dbReference type="EMBL" id="JAAOMA010000004">
    <property type="protein sequence ID" value="NHR04474.1"/>
    <property type="molecule type" value="Genomic_DNA"/>
</dbReference>
<evidence type="ECO:0000256" key="1">
    <source>
        <dbReference type="SAM" id="Phobius"/>
    </source>
</evidence>
<dbReference type="Proteomes" id="UP001515641">
    <property type="component" value="Unassembled WGS sequence"/>
</dbReference>
<protein>
    <submittedName>
        <fullName evidence="2">Uncharacterized protein</fullName>
    </submittedName>
</protein>
<comment type="caution">
    <text evidence="2">The sequence shown here is derived from an EMBL/GenBank/DDBJ whole genome shotgun (WGS) entry which is preliminary data.</text>
</comment>
<organism evidence="2 3">
    <name type="scientific">Chromobacterium fluminis</name>
    <dbReference type="NCBI Taxonomy" id="3044269"/>
    <lineage>
        <taxon>Bacteria</taxon>
        <taxon>Pseudomonadati</taxon>
        <taxon>Pseudomonadota</taxon>
        <taxon>Betaproteobacteria</taxon>
        <taxon>Neisseriales</taxon>
        <taxon>Chromobacteriaceae</taxon>
        <taxon>Chromobacterium</taxon>
    </lineage>
</organism>
<evidence type="ECO:0000313" key="2">
    <source>
        <dbReference type="EMBL" id="NHR04474.1"/>
    </source>
</evidence>
<feature type="transmembrane region" description="Helical" evidence="1">
    <location>
        <begin position="34"/>
        <end position="56"/>
    </location>
</feature>
<feature type="transmembrane region" description="Helical" evidence="1">
    <location>
        <begin position="7"/>
        <end position="28"/>
    </location>
</feature>
<keyword evidence="3" id="KW-1185">Reference proteome</keyword>
<keyword evidence="1" id="KW-0812">Transmembrane</keyword>
<dbReference type="RefSeq" id="WP_166450989.1">
    <property type="nucleotide sequence ID" value="NZ_JAAOMA010000004.1"/>
</dbReference>
<sequence length="230" mass="24302">MTIKSCIMNHIDLVLFVVLVAGGWYILICSEQDRAAAAGLAGALFGGAALLLGNWINRANDRSKAAQEQADQVEKLKTLIAAELVDVACGLMNSKQLVDAAIVSLNAGGHVDESLDMSAYRPRQMPFTDSLGAKVLVMGTGAIDAIVMLRSNLAVTRQRMDEVTAGARFGLLKATSLSSSLGHDMGVLAETFEHVAPDRKLLLPDAGEPELVTEILKRAAKPPVIPAAGQ</sequence>
<name>A0ABX0KY77_9NEIS</name>
<accession>A0ABX0KY77</accession>
<proteinExistence type="predicted"/>
<keyword evidence="1" id="KW-0472">Membrane</keyword>
<reference evidence="2 3" key="1">
    <citation type="submission" date="2020-03" db="EMBL/GenBank/DDBJ databases">
        <title>Draft genome sequence of environmentally isolated cultures.</title>
        <authorList>
            <person name="Wilson H.S."/>
            <person name="De Leon M.E."/>
        </authorList>
    </citation>
    <scope>NUCLEOTIDE SEQUENCE [LARGE SCALE GENOMIC DNA]</scope>
    <source>
        <strain evidence="2 3">HSC-31F16</strain>
    </source>
</reference>